<reference evidence="2 3" key="1">
    <citation type="submission" date="2022-03" db="EMBL/GenBank/DDBJ databases">
        <title>Ignatzschineria rhizosphaerae HR5S32.</title>
        <authorList>
            <person name="Sun J.Q."/>
            <person name="Feng J.Y."/>
        </authorList>
    </citation>
    <scope>NUCLEOTIDE SEQUENCE [LARGE SCALE GENOMIC DNA]</scope>
    <source>
        <strain evidence="2 3">HR5S32</strain>
    </source>
</reference>
<dbReference type="Proteomes" id="UP000829542">
    <property type="component" value="Chromosome"/>
</dbReference>
<accession>A0ABY3X9W5</accession>
<proteinExistence type="predicted"/>
<gene>
    <name evidence="2" type="ORF">MMG00_02615</name>
</gene>
<dbReference type="RefSeq" id="WP_242150979.1">
    <property type="nucleotide sequence ID" value="NZ_CP093379.1"/>
</dbReference>
<keyword evidence="3" id="KW-1185">Reference proteome</keyword>
<feature type="signal peptide" evidence="1">
    <location>
        <begin position="1"/>
        <end position="20"/>
    </location>
</feature>
<dbReference type="EMBL" id="CP093379">
    <property type="protein sequence ID" value="UNM96768.1"/>
    <property type="molecule type" value="Genomic_DNA"/>
</dbReference>
<feature type="chain" id="PRO_5047508321" evidence="1">
    <location>
        <begin position="21"/>
        <end position="213"/>
    </location>
</feature>
<name>A0ABY3X9W5_9GAMM</name>
<protein>
    <submittedName>
        <fullName evidence="2">Uncharacterized protein</fullName>
    </submittedName>
</protein>
<keyword evidence="1" id="KW-0732">Signal</keyword>
<evidence type="ECO:0000313" key="2">
    <source>
        <dbReference type="EMBL" id="UNM96768.1"/>
    </source>
</evidence>
<sequence length="213" mass="24206">MNRWLSSMILLLMMALNISANEYICQDHDSDGEMEVLIPFPANLPVANANFSCRGKDDKSQIIYRNDTKGDFVETVEDFQFVNVLALELSKSIDDALTGDFLDVHYIANEPFVLPKLIDETPFIFVVETKYDSYGEASITVLHPTIPRVELFCIDQTINYNFDEKIAYRHPYRESFVREILLSASCQKAIEAFNIPLKPQDIARLVPATGSLN</sequence>
<evidence type="ECO:0000256" key="1">
    <source>
        <dbReference type="SAM" id="SignalP"/>
    </source>
</evidence>
<organism evidence="2 3">
    <name type="scientific">Ignatzschineria rhizosphaerae</name>
    <dbReference type="NCBI Taxonomy" id="2923279"/>
    <lineage>
        <taxon>Bacteria</taxon>
        <taxon>Pseudomonadati</taxon>
        <taxon>Pseudomonadota</taxon>
        <taxon>Gammaproteobacteria</taxon>
        <taxon>Cardiobacteriales</taxon>
        <taxon>Ignatzschineriaceae</taxon>
        <taxon>Ignatzschineria</taxon>
    </lineage>
</organism>
<evidence type="ECO:0000313" key="3">
    <source>
        <dbReference type="Proteomes" id="UP000829542"/>
    </source>
</evidence>